<organism evidence="3 4">
    <name type="scientific">Canna indica</name>
    <name type="common">Indian-shot</name>
    <dbReference type="NCBI Taxonomy" id="4628"/>
    <lineage>
        <taxon>Eukaryota</taxon>
        <taxon>Viridiplantae</taxon>
        <taxon>Streptophyta</taxon>
        <taxon>Embryophyta</taxon>
        <taxon>Tracheophyta</taxon>
        <taxon>Spermatophyta</taxon>
        <taxon>Magnoliopsida</taxon>
        <taxon>Liliopsida</taxon>
        <taxon>Zingiberales</taxon>
        <taxon>Cannaceae</taxon>
        <taxon>Canna</taxon>
    </lineage>
</organism>
<dbReference type="PANTHER" id="PTHR33179">
    <property type="entry name" value="VQ MOTIF-CONTAINING PROTEIN"/>
    <property type="match status" value="1"/>
</dbReference>
<dbReference type="Pfam" id="PF05678">
    <property type="entry name" value="VQ"/>
    <property type="match status" value="1"/>
</dbReference>
<reference evidence="3 4" key="1">
    <citation type="submission" date="2023-10" db="EMBL/GenBank/DDBJ databases">
        <title>Chromosome-scale genome assembly provides insights into flower coloration mechanisms of Canna indica.</title>
        <authorList>
            <person name="Li C."/>
        </authorList>
    </citation>
    <scope>NUCLEOTIDE SEQUENCE [LARGE SCALE GENOMIC DNA]</scope>
    <source>
        <tissue evidence="3">Flower</tissue>
    </source>
</reference>
<dbReference type="InterPro" id="IPR008889">
    <property type="entry name" value="VQ"/>
</dbReference>
<evidence type="ECO:0000313" key="4">
    <source>
        <dbReference type="Proteomes" id="UP001327560"/>
    </source>
</evidence>
<dbReference type="Proteomes" id="UP001327560">
    <property type="component" value="Chromosome 1"/>
</dbReference>
<gene>
    <name evidence="3" type="ORF">Cni_G02719</name>
</gene>
<evidence type="ECO:0000313" key="3">
    <source>
        <dbReference type="EMBL" id="WOK94017.1"/>
    </source>
</evidence>
<keyword evidence="4" id="KW-1185">Reference proteome</keyword>
<feature type="compositionally biased region" description="Low complexity" evidence="1">
    <location>
        <begin position="85"/>
        <end position="96"/>
    </location>
</feature>
<feature type="region of interest" description="Disordered" evidence="1">
    <location>
        <begin position="300"/>
        <end position="331"/>
    </location>
</feature>
<feature type="domain" description="VQ" evidence="2">
    <location>
        <begin position="125"/>
        <end position="151"/>
    </location>
</feature>
<protein>
    <recommendedName>
        <fullName evidence="2">VQ domain-containing protein</fullName>
    </recommendedName>
</protein>
<name>A0AAQ3JQH4_9LILI</name>
<evidence type="ECO:0000259" key="2">
    <source>
        <dbReference type="Pfam" id="PF05678"/>
    </source>
</evidence>
<dbReference type="EMBL" id="CP136890">
    <property type="protein sequence ID" value="WOK94017.1"/>
    <property type="molecule type" value="Genomic_DNA"/>
</dbReference>
<dbReference type="InterPro" id="IPR039609">
    <property type="entry name" value="VQ_15/22"/>
</dbReference>
<proteinExistence type="predicted"/>
<accession>A0AAQ3JQH4</accession>
<dbReference type="PANTHER" id="PTHR33179:SF10">
    <property type="entry name" value="OS02G0753700 PROTEIN"/>
    <property type="match status" value="1"/>
</dbReference>
<sequence>MGIFYDRNGEADDFTANSADSLSDIFHSSATGATLLPPQASPSSSIQNHGLRFFDPISYLDSISSTAPSWHPSPAPRYLNGANHPSTAAPTISTSSQPVQPHLDPNAPGYLPRSSKKRSRASRQAQTTVLTTDTSNFRAMVQQFTGIPSPPFDIAGASASPFARSHFSLFRSTAAFGSSYSSSLPPPPPLLLRPFPLKTSSAVAASPNMYSSSSTTATTSTAAATNVFKGDPNASVQISSTLSRTNRNQTPMLTLQSLLHDMPSFFSPAKHQITTETPAETGSSNLGLPAPELMVGVRSSWANGSSSSPPEIGGSQQGASSCKMNYLAPGSSDQFNAEKELAAAASKGEDMMESWIFSSD</sequence>
<feature type="compositionally biased region" description="Low complexity" evidence="1">
    <location>
        <begin position="300"/>
        <end position="318"/>
    </location>
</feature>
<feature type="region of interest" description="Disordered" evidence="1">
    <location>
        <begin position="70"/>
        <end position="128"/>
    </location>
</feature>
<dbReference type="AlphaFoldDB" id="A0AAQ3JQH4"/>
<evidence type="ECO:0000256" key="1">
    <source>
        <dbReference type="SAM" id="MobiDB-lite"/>
    </source>
</evidence>